<accession>A0A9W5AQF2</accession>
<comment type="caution">
    <text evidence="1">The sequence shown here is derived from an EMBL/GenBank/DDBJ whole genome shotgun (WGS) entry which is preliminary data.</text>
</comment>
<dbReference type="AlphaFoldDB" id="A0A9W5AQF2"/>
<proteinExistence type="predicted"/>
<dbReference type="Proteomes" id="UP000052245">
    <property type="component" value="Unassembled WGS sequence"/>
</dbReference>
<organism evidence="1 2">
    <name type="scientific">Campylobacter hyointestinalis subsp. hyointestinalis</name>
    <dbReference type="NCBI Taxonomy" id="91352"/>
    <lineage>
        <taxon>Bacteria</taxon>
        <taxon>Pseudomonadati</taxon>
        <taxon>Campylobacterota</taxon>
        <taxon>Epsilonproteobacteria</taxon>
        <taxon>Campylobacterales</taxon>
        <taxon>Campylobacteraceae</taxon>
        <taxon>Campylobacter</taxon>
    </lineage>
</organism>
<evidence type="ECO:0000313" key="1">
    <source>
        <dbReference type="EMBL" id="CUU74640.1"/>
    </source>
</evidence>
<evidence type="ECO:0000313" key="2">
    <source>
        <dbReference type="Proteomes" id="UP000052245"/>
    </source>
</evidence>
<protein>
    <submittedName>
        <fullName evidence="1">Uncharacterized protein</fullName>
    </submittedName>
</protein>
<sequence length="51" mass="6185">MKRVKRLIRQKQPKNNSLKLSRFVLSKKINAKIKKKLELRKLAIQSYLMKF</sequence>
<name>A0A9W5AQF2_CAMHY</name>
<reference evidence="1 2" key="1">
    <citation type="submission" date="2015-11" db="EMBL/GenBank/DDBJ databases">
        <authorList>
            <consortium name="Pathogen Informatics"/>
        </authorList>
    </citation>
    <scope>NUCLEOTIDE SEQUENCE [LARGE SCALE GENOMIC DNA]</scope>
    <source>
        <strain evidence="1 2">007A-0283</strain>
    </source>
</reference>
<dbReference type="EMBL" id="FAVC01000001">
    <property type="protein sequence ID" value="CUU74640.1"/>
    <property type="molecule type" value="Genomic_DNA"/>
</dbReference>
<gene>
    <name evidence="1" type="ORF">ERS739223_00474</name>
</gene>